<accession>A0A8J3MU30</accession>
<evidence type="ECO:0000313" key="2">
    <source>
        <dbReference type="EMBL" id="GHO47785.1"/>
    </source>
</evidence>
<dbReference type="GO" id="GO:0008703">
    <property type="term" value="F:5-amino-6-(5-phosphoribosylamino)uracil reductase activity"/>
    <property type="evidence" value="ECO:0007669"/>
    <property type="project" value="InterPro"/>
</dbReference>
<feature type="domain" description="Bacterial bifunctional deaminase-reductase C-terminal" evidence="1">
    <location>
        <begin position="3"/>
        <end position="185"/>
    </location>
</feature>
<comment type="caution">
    <text evidence="2">The sequence shown here is derived from an EMBL/GenBank/DDBJ whole genome shotgun (WGS) entry which is preliminary data.</text>
</comment>
<name>A0A8J3MU30_9CHLR</name>
<dbReference type="Proteomes" id="UP000612362">
    <property type="component" value="Unassembled WGS sequence"/>
</dbReference>
<dbReference type="SUPFAM" id="SSF53597">
    <property type="entry name" value="Dihydrofolate reductase-like"/>
    <property type="match status" value="1"/>
</dbReference>
<protein>
    <submittedName>
        <fullName evidence="2">Deaminase</fullName>
    </submittedName>
</protein>
<dbReference type="InterPro" id="IPR002734">
    <property type="entry name" value="RibDG_C"/>
</dbReference>
<evidence type="ECO:0000313" key="3">
    <source>
        <dbReference type="Proteomes" id="UP000612362"/>
    </source>
</evidence>
<dbReference type="AlphaFoldDB" id="A0A8J3MU30"/>
<gene>
    <name evidence="2" type="ORF">KSX_59480</name>
</gene>
<dbReference type="PANTHER" id="PTHR38011:SF11">
    <property type="entry name" value="2,5-DIAMINO-6-RIBOSYLAMINO-4(3H)-PYRIMIDINONE 5'-PHOSPHATE REDUCTASE"/>
    <property type="match status" value="1"/>
</dbReference>
<proteinExistence type="predicted"/>
<dbReference type="InterPro" id="IPR050765">
    <property type="entry name" value="Riboflavin_Biosynth_HTPR"/>
</dbReference>
<reference evidence="2" key="1">
    <citation type="submission" date="2020-10" db="EMBL/GenBank/DDBJ databases">
        <title>Taxonomic study of unclassified bacteria belonging to the class Ktedonobacteria.</title>
        <authorList>
            <person name="Yabe S."/>
            <person name="Wang C.M."/>
            <person name="Zheng Y."/>
            <person name="Sakai Y."/>
            <person name="Cavaletti L."/>
            <person name="Monciardini P."/>
            <person name="Donadio S."/>
        </authorList>
    </citation>
    <scope>NUCLEOTIDE SEQUENCE</scope>
    <source>
        <strain evidence="2">SOSP1-1</strain>
    </source>
</reference>
<dbReference type="RefSeq" id="WP_220197020.1">
    <property type="nucleotide sequence ID" value="NZ_BNJF01000003.1"/>
</dbReference>
<dbReference type="GO" id="GO:0009231">
    <property type="term" value="P:riboflavin biosynthetic process"/>
    <property type="evidence" value="ECO:0007669"/>
    <property type="project" value="InterPro"/>
</dbReference>
<dbReference type="EMBL" id="BNJF01000003">
    <property type="protein sequence ID" value="GHO47785.1"/>
    <property type="molecule type" value="Genomic_DNA"/>
</dbReference>
<dbReference type="Pfam" id="PF01872">
    <property type="entry name" value="RibD_C"/>
    <property type="match status" value="1"/>
</dbReference>
<dbReference type="PANTHER" id="PTHR38011">
    <property type="entry name" value="DIHYDROFOLATE REDUCTASE FAMILY PROTEIN (AFU_ORTHOLOGUE AFUA_8G06820)"/>
    <property type="match status" value="1"/>
</dbReference>
<dbReference type="InterPro" id="IPR024072">
    <property type="entry name" value="DHFR-like_dom_sf"/>
</dbReference>
<evidence type="ECO:0000259" key="1">
    <source>
        <dbReference type="Pfam" id="PF01872"/>
    </source>
</evidence>
<organism evidence="2 3">
    <name type="scientific">Ktedonospora formicarum</name>
    <dbReference type="NCBI Taxonomy" id="2778364"/>
    <lineage>
        <taxon>Bacteria</taxon>
        <taxon>Bacillati</taxon>
        <taxon>Chloroflexota</taxon>
        <taxon>Ktedonobacteria</taxon>
        <taxon>Ktedonobacterales</taxon>
        <taxon>Ktedonobacteraceae</taxon>
        <taxon>Ktedonospora</taxon>
    </lineage>
</organism>
<dbReference type="Gene3D" id="3.40.430.10">
    <property type="entry name" value="Dihydrofolate Reductase, subunit A"/>
    <property type="match status" value="1"/>
</dbReference>
<sequence>MRKLVYYVASTLDGYIAGPAGQYDFFPAADRATDLFPYLFEEFPETLPAPARAHFEISAANKHFDTVVMGRGTYEPGLKAGLTSPYPQLRQIVISSSLSAEIDPSVEFISSDPLKKVQELKQEEGMDIWLCGGGKLAQQLLPEIDELILKLNPIVIGNGIPLFSGQFQVKKFRLVSSKTFESGVMIFQYHKL</sequence>
<keyword evidence="3" id="KW-1185">Reference proteome</keyword>